<protein>
    <submittedName>
        <fullName evidence="1">Uncharacterized protein</fullName>
    </submittedName>
</protein>
<dbReference type="AlphaFoldDB" id="A0AAV7WAL8"/>
<accession>A0AAV7WAL8</accession>
<evidence type="ECO:0000313" key="2">
    <source>
        <dbReference type="Proteomes" id="UP001066276"/>
    </source>
</evidence>
<reference evidence="1" key="1">
    <citation type="journal article" date="2022" name="bioRxiv">
        <title>Sequencing and chromosome-scale assembly of the giantPleurodeles waltlgenome.</title>
        <authorList>
            <person name="Brown T."/>
            <person name="Elewa A."/>
            <person name="Iarovenko S."/>
            <person name="Subramanian E."/>
            <person name="Araus A.J."/>
            <person name="Petzold A."/>
            <person name="Susuki M."/>
            <person name="Suzuki K.-i.T."/>
            <person name="Hayashi T."/>
            <person name="Toyoda A."/>
            <person name="Oliveira C."/>
            <person name="Osipova E."/>
            <person name="Leigh N.D."/>
            <person name="Simon A."/>
            <person name="Yun M.H."/>
        </authorList>
    </citation>
    <scope>NUCLEOTIDE SEQUENCE</scope>
    <source>
        <strain evidence="1">20211129_DDA</strain>
        <tissue evidence="1">Liver</tissue>
    </source>
</reference>
<keyword evidence="2" id="KW-1185">Reference proteome</keyword>
<gene>
    <name evidence="1" type="ORF">NDU88_005502</name>
</gene>
<sequence length="127" mass="14429">MQSGLCPPARVLGARYLDCHRMRSEVRCRHHGRLLLESQRARSSGRVLSARGAEMEPPHFQYRSCLQPVRTSGHAPCWLWTVTLCLLASAHFEPFPYVKGQCAQAAASFRTGSIAWENLPWPKRRDL</sequence>
<dbReference type="Proteomes" id="UP001066276">
    <property type="component" value="Chromosome 1_2"/>
</dbReference>
<dbReference type="EMBL" id="JANPWB010000002">
    <property type="protein sequence ID" value="KAJ1210134.1"/>
    <property type="molecule type" value="Genomic_DNA"/>
</dbReference>
<evidence type="ECO:0000313" key="1">
    <source>
        <dbReference type="EMBL" id="KAJ1210134.1"/>
    </source>
</evidence>
<comment type="caution">
    <text evidence="1">The sequence shown here is derived from an EMBL/GenBank/DDBJ whole genome shotgun (WGS) entry which is preliminary data.</text>
</comment>
<organism evidence="1 2">
    <name type="scientific">Pleurodeles waltl</name>
    <name type="common">Iberian ribbed newt</name>
    <dbReference type="NCBI Taxonomy" id="8319"/>
    <lineage>
        <taxon>Eukaryota</taxon>
        <taxon>Metazoa</taxon>
        <taxon>Chordata</taxon>
        <taxon>Craniata</taxon>
        <taxon>Vertebrata</taxon>
        <taxon>Euteleostomi</taxon>
        <taxon>Amphibia</taxon>
        <taxon>Batrachia</taxon>
        <taxon>Caudata</taxon>
        <taxon>Salamandroidea</taxon>
        <taxon>Salamandridae</taxon>
        <taxon>Pleurodelinae</taxon>
        <taxon>Pleurodeles</taxon>
    </lineage>
</organism>
<proteinExistence type="predicted"/>
<name>A0AAV7WAL8_PLEWA</name>